<accession>A0AAN8DX08</accession>
<evidence type="ECO:0000313" key="4">
    <source>
        <dbReference type="Proteomes" id="UP001331515"/>
    </source>
</evidence>
<keyword evidence="4" id="KW-1185">Reference proteome</keyword>
<protein>
    <submittedName>
        <fullName evidence="3">Uncharacterized protein</fullName>
    </submittedName>
</protein>
<feature type="compositionally biased region" description="Basic and acidic residues" evidence="1">
    <location>
        <begin position="517"/>
        <end position="526"/>
    </location>
</feature>
<dbReference type="PANTHER" id="PTHR21640">
    <property type="match status" value="1"/>
</dbReference>
<dbReference type="GO" id="GO:0034993">
    <property type="term" value="C:meiotic nuclear membrane microtubule tethering complex"/>
    <property type="evidence" value="ECO:0007669"/>
    <property type="project" value="InterPro"/>
</dbReference>
<keyword evidence="2" id="KW-0472">Membrane</keyword>
<reference evidence="3 4" key="1">
    <citation type="journal article" date="2023" name="Mol. Biol. Evol.">
        <title>Genomics of Secondarily Temperate Adaptation in the Only Non-Antarctic Icefish.</title>
        <authorList>
            <person name="Rivera-Colon A.G."/>
            <person name="Rayamajhi N."/>
            <person name="Minhas B.F."/>
            <person name="Madrigal G."/>
            <person name="Bilyk K.T."/>
            <person name="Yoon V."/>
            <person name="Hune M."/>
            <person name="Gregory S."/>
            <person name="Cheng C.H.C."/>
            <person name="Catchen J.M."/>
        </authorList>
    </citation>
    <scope>NUCLEOTIDE SEQUENCE [LARGE SCALE GENOMIC DNA]</scope>
    <source>
        <tissue evidence="3">White muscle</tissue>
    </source>
</reference>
<gene>
    <name evidence="3" type="ORF">CgunFtcFv8_010939</name>
</gene>
<evidence type="ECO:0000256" key="1">
    <source>
        <dbReference type="SAM" id="MobiDB-lite"/>
    </source>
</evidence>
<keyword evidence="2" id="KW-1133">Transmembrane helix</keyword>
<keyword evidence="2" id="KW-0812">Transmembrane</keyword>
<name>A0AAN8DX08_CHAGU</name>
<organism evidence="3 4">
    <name type="scientific">Champsocephalus gunnari</name>
    <name type="common">Mackerel icefish</name>
    <dbReference type="NCBI Taxonomy" id="52237"/>
    <lineage>
        <taxon>Eukaryota</taxon>
        <taxon>Metazoa</taxon>
        <taxon>Chordata</taxon>
        <taxon>Craniata</taxon>
        <taxon>Vertebrata</taxon>
        <taxon>Euteleostomi</taxon>
        <taxon>Actinopterygii</taxon>
        <taxon>Neopterygii</taxon>
        <taxon>Teleostei</taxon>
        <taxon>Neoteleostei</taxon>
        <taxon>Acanthomorphata</taxon>
        <taxon>Eupercaria</taxon>
        <taxon>Perciformes</taxon>
        <taxon>Notothenioidei</taxon>
        <taxon>Channichthyidae</taxon>
        <taxon>Champsocephalus</taxon>
    </lineage>
</organism>
<dbReference type="CDD" id="cd00176">
    <property type="entry name" value="SPEC"/>
    <property type="match status" value="1"/>
</dbReference>
<feature type="compositionally biased region" description="Low complexity" evidence="1">
    <location>
        <begin position="535"/>
        <end position="544"/>
    </location>
</feature>
<comment type="caution">
    <text evidence="3">The sequence shown here is derived from an EMBL/GenBank/DDBJ whole genome shotgun (WGS) entry which is preliminary data.</text>
</comment>
<sequence length="639" mass="71978">MPEFPPPSEGHSDAILTSVGSEVVPEQEVRDMELILDLCESPFLSNSCPLEVNGQETQQVDSSWSHDGDMQGFGQLERRWVLWHEFMKEHDQLDTWLRLAEPAVSSSHPDNVTYVTAKEELRKIERLRCEAGSRLVQLDSLTRRNRTLTRLFHGAMQARLLAAARDCGQRWDDVNAKLEYITTRPKLFVSEWEEFEAEREELALWLADLDGRLTQVDYLSGHTCEKLRKLQSFQQSVCVNSDRVNVLLQRGEALIQRCNPTDARHVESDLLKMLRRCSLVYNNIARTHSRLLSMRLVFEDDLILSQATDSGCPSETILEEEGALDKANTDIPSIPNYPKDFSQSSHPTQAFSPLQLPLLTSTQSSPTHEHLGLEWDPSVDIGRSVSRDNADSFFFSASAGLPHHRNGVKRRSYLSSLCSESDIRNDIINHEADLRLDRWLEHNHPSVLSPIENKGGGTRPNGVEWATSTPDAEEGGPVSFDDGRVRAWLRVQSPAPSERRTSRSKSVQTDGQVECNMDGRHMDAPNKLRPHLNTHHTSPDPSHSPSHDLKAAPDWMKHQYRSDLQAGEEQPCCEGAERLLSEQSVTPNSRAPSSRFHPALLCLLLAVALALLACLIWFFLEPPSSFHLALKYVNGPPPT</sequence>
<evidence type="ECO:0000313" key="3">
    <source>
        <dbReference type="EMBL" id="KAK5929725.1"/>
    </source>
</evidence>
<dbReference type="PANTHER" id="PTHR21640:SF1">
    <property type="entry name" value="NESPRIN-4"/>
    <property type="match status" value="1"/>
</dbReference>
<dbReference type="Gene3D" id="1.20.58.60">
    <property type="match status" value="2"/>
</dbReference>
<evidence type="ECO:0000256" key="2">
    <source>
        <dbReference type="SAM" id="Phobius"/>
    </source>
</evidence>
<dbReference type="InterPro" id="IPR030268">
    <property type="entry name" value="SYNE4"/>
</dbReference>
<dbReference type="InterPro" id="IPR018159">
    <property type="entry name" value="Spectrin/alpha-actinin"/>
</dbReference>
<dbReference type="SUPFAM" id="SSF46966">
    <property type="entry name" value="Spectrin repeat"/>
    <property type="match status" value="1"/>
</dbReference>
<dbReference type="AlphaFoldDB" id="A0AAN8DX08"/>
<dbReference type="SMART" id="SM00150">
    <property type="entry name" value="SPEC"/>
    <property type="match status" value="2"/>
</dbReference>
<feature type="region of interest" description="Disordered" evidence="1">
    <location>
        <begin position="490"/>
        <end position="550"/>
    </location>
</feature>
<dbReference type="Proteomes" id="UP001331515">
    <property type="component" value="Unassembled WGS sequence"/>
</dbReference>
<dbReference type="EMBL" id="JAURVH010001517">
    <property type="protein sequence ID" value="KAK5929725.1"/>
    <property type="molecule type" value="Genomic_DNA"/>
</dbReference>
<feature type="transmembrane region" description="Helical" evidence="2">
    <location>
        <begin position="596"/>
        <end position="620"/>
    </location>
</feature>
<proteinExistence type="predicted"/>